<comment type="caution">
    <text evidence="1">The sequence shown here is derived from an EMBL/GenBank/DDBJ whole genome shotgun (WGS) entry which is preliminary data.</text>
</comment>
<organism evidence="1 2">
    <name type="scientific">Streptomyces bauhiniae</name>
    <dbReference type="NCBI Taxonomy" id="2340725"/>
    <lineage>
        <taxon>Bacteria</taxon>
        <taxon>Bacillati</taxon>
        <taxon>Actinomycetota</taxon>
        <taxon>Actinomycetes</taxon>
        <taxon>Kitasatosporales</taxon>
        <taxon>Streptomycetaceae</taxon>
        <taxon>Streptomyces</taxon>
    </lineage>
</organism>
<sequence length="296" mass="33842">MAHSPGKTSKYADFENLRAQAITLRRQGMSLRQIRDHLKIHNNDLLNRLVHGEPAPDWTKRPNAKDDLRERARELRRQGHTYDQIEAALGCSRSSVSLWVRDLPKPEPRDPTEQAKLAARKRWDHELAIRDDQRRRTKAAATAEIGAMTPRELFMTGVALYWAEGGKDKPYARRENVQFVNSDPGVIRVFLAWLDLLEVERERLRYRVMIHMTADVEGAQRYWAGLVGVDTSAFQPTTIKKHNPKTVRKNVGEDYRGCLVINVLQGADLYRRIEGWWTGMVDAVSGLTPPLSSGKV</sequence>
<proteinExistence type="predicted"/>
<dbReference type="GeneID" id="95450489"/>
<protein>
    <submittedName>
        <fullName evidence="1">Uncharacterized protein</fullName>
    </submittedName>
</protein>
<keyword evidence="2" id="KW-1185">Reference proteome</keyword>
<evidence type="ECO:0000313" key="2">
    <source>
        <dbReference type="Proteomes" id="UP000298159"/>
    </source>
</evidence>
<dbReference type="RefSeq" id="WP_135787641.1">
    <property type="nucleotide sequence ID" value="NZ_SRRT01000007.1"/>
</dbReference>
<accession>A0A4Z1CY05</accession>
<dbReference type="Proteomes" id="UP000298159">
    <property type="component" value="Unassembled WGS sequence"/>
</dbReference>
<evidence type="ECO:0000313" key="1">
    <source>
        <dbReference type="EMBL" id="TGN73715.1"/>
    </source>
</evidence>
<dbReference type="Gene3D" id="1.10.10.60">
    <property type="entry name" value="Homeodomain-like"/>
    <property type="match status" value="1"/>
</dbReference>
<gene>
    <name evidence="1" type="ORF">E5083_23210</name>
</gene>
<dbReference type="EMBL" id="SRRT01000007">
    <property type="protein sequence ID" value="TGN73715.1"/>
    <property type="molecule type" value="Genomic_DNA"/>
</dbReference>
<reference evidence="1 2" key="1">
    <citation type="submission" date="2019-04" db="EMBL/GenBank/DDBJ databases">
        <title>Streptomyces sp. nov. Bv016 isolated from bark of Buahinia variegata.</title>
        <authorList>
            <person name="Kanchanasin P."/>
            <person name="Tanasupawat S."/>
            <person name="Yuki M."/>
            <person name="Kudo T."/>
        </authorList>
    </citation>
    <scope>NUCLEOTIDE SEQUENCE [LARGE SCALE GENOMIC DNA]</scope>
    <source>
        <strain evidence="1 2">Bv016</strain>
    </source>
</reference>
<name>A0A4Z1CY05_9ACTN</name>
<dbReference type="AlphaFoldDB" id="A0A4Z1CY05"/>